<protein>
    <submittedName>
        <fullName evidence="1">Uncharacterized protein</fullName>
    </submittedName>
</protein>
<dbReference type="EMBL" id="FNCP01000003">
    <property type="protein sequence ID" value="SDG47463.1"/>
    <property type="molecule type" value="Genomic_DNA"/>
</dbReference>
<evidence type="ECO:0000313" key="2">
    <source>
        <dbReference type="Proteomes" id="UP000198656"/>
    </source>
</evidence>
<name>A0A1G7UIX4_9FIRM</name>
<proteinExistence type="predicted"/>
<dbReference type="AlphaFoldDB" id="A0A1G7UIX4"/>
<dbReference type="Proteomes" id="UP000198656">
    <property type="component" value="Unassembled WGS sequence"/>
</dbReference>
<dbReference type="OrthoDB" id="2619867at2"/>
<keyword evidence="2" id="KW-1185">Reference proteome</keyword>
<gene>
    <name evidence="1" type="ORF">SAMN05443529_103158</name>
</gene>
<organism evidence="1 2">
    <name type="scientific">Desulfosporosinus hippei DSM 8344</name>
    <dbReference type="NCBI Taxonomy" id="1121419"/>
    <lineage>
        <taxon>Bacteria</taxon>
        <taxon>Bacillati</taxon>
        <taxon>Bacillota</taxon>
        <taxon>Clostridia</taxon>
        <taxon>Eubacteriales</taxon>
        <taxon>Desulfitobacteriaceae</taxon>
        <taxon>Desulfosporosinus</taxon>
    </lineage>
</organism>
<accession>A0A1G7UIX4</accession>
<reference evidence="2" key="1">
    <citation type="submission" date="2016-10" db="EMBL/GenBank/DDBJ databases">
        <authorList>
            <person name="Varghese N."/>
            <person name="Submissions S."/>
        </authorList>
    </citation>
    <scope>NUCLEOTIDE SEQUENCE [LARGE SCALE GENOMIC DNA]</scope>
    <source>
        <strain evidence="2">DSM 8344</strain>
    </source>
</reference>
<dbReference type="RefSeq" id="WP_092330305.1">
    <property type="nucleotide sequence ID" value="NZ_FNCP01000003.1"/>
</dbReference>
<sequence>MYKPSKPPDPIEIDKFLGINEAVGETESTLGESTKQVNWRITQNYKPQKRPGHKTFINYENSLDVQGMWSGSIDNKNVLISCNDGKVYEYNFDLATNTEIGTMTDAKTTVYYFEGKLYFLNGFEYKEYDGKTFQDVDPYIPTIAIGSPPAGGGTPFEPINLLTGRKKQEFVGDGVTGTYQLAETNIDADEVYAWVNGARKIENDTFNVVRTSGQVNFDVDPSDEALVIIEWSKKEADLVINDCETVWNEYVNPNVVSTVSTDYKALGTYSEKIRISSLAHANEILVTSSLSSTDLREYTHIRLWLRPTIAIKAGELQLLLDDNVGCVSPKEILNIPALAKASQFITIPLSNPLNDTDIISIGIKQVRDLGDFTLYVDDVRAVKLTSANTNKDLVVKNKYAMMFGPGNDTAVFLWGNPDEKNRRMWSGTLKANYFPAINFRNAGTDETAITDIKTQYDRQIILKEDRSFYSYPEWNETASAWDYPIHDLNEKVGNEAFNAVQIIKNNPVSIAKGSWWEWTSTNIEDERNANIISERLRQSLSSIDLTQAITFDNQREKEYWCNVGDKVYIWNYGNNTIYIYDNVSGTCFLDINGQIYYGSQGTIERFEGLNDNGVAITAKLELAFTDFGVSHLLKNTRKIWVTIQPDTKTSLDVMYTTDKKFLSDIKSINVSFALLDFGVLDFENFSFMTNRAPQPFRKKIRAKKYAYIKFILKNDKVDESAVILSIKAEADTTSEVK</sequence>
<dbReference type="STRING" id="1121419.SAMN05443529_103158"/>
<evidence type="ECO:0000313" key="1">
    <source>
        <dbReference type="EMBL" id="SDG47463.1"/>
    </source>
</evidence>